<reference evidence="8 9" key="1">
    <citation type="submission" date="2017-06" db="EMBL/GenBank/DDBJ databases">
        <title>A platform for efficient transgenesis in Macrostomum lignano, a flatworm model organism for stem cell research.</title>
        <authorList>
            <person name="Berezikov E."/>
        </authorList>
    </citation>
    <scope>NUCLEOTIDE SEQUENCE [LARGE SCALE GENOMIC DNA]</scope>
    <source>
        <strain evidence="8">DV1</strain>
        <tissue evidence="8">Whole organism</tissue>
    </source>
</reference>
<evidence type="ECO:0000256" key="5">
    <source>
        <dbReference type="SAM" id="SignalP"/>
    </source>
</evidence>
<keyword evidence="2" id="KW-1015">Disulfide bond</keyword>
<comment type="caution">
    <text evidence="8">The sequence shown here is derived from an EMBL/GenBank/DDBJ whole genome shotgun (WGS) entry which is preliminary data.</text>
</comment>
<evidence type="ECO:0000259" key="6">
    <source>
        <dbReference type="PROSITE" id="PS50070"/>
    </source>
</evidence>
<dbReference type="Gene3D" id="2.10.50.10">
    <property type="entry name" value="Tumor Necrosis Factor Receptor, subunit A, domain 2"/>
    <property type="match status" value="7"/>
</dbReference>
<feature type="domain" description="MACPF" evidence="7">
    <location>
        <begin position="168"/>
        <end position="592"/>
    </location>
</feature>
<evidence type="ECO:0008006" key="10">
    <source>
        <dbReference type="Google" id="ProtNLM"/>
    </source>
</evidence>
<keyword evidence="9" id="KW-1185">Reference proteome</keyword>
<dbReference type="SUPFAM" id="SSF57184">
    <property type="entry name" value="Growth factor receptor domain"/>
    <property type="match status" value="3"/>
</dbReference>
<evidence type="ECO:0000259" key="7">
    <source>
        <dbReference type="PROSITE" id="PS51412"/>
    </source>
</evidence>
<protein>
    <recommendedName>
        <fullName evidence="10">MACPF domain-containing protein</fullName>
    </recommendedName>
</protein>
<dbReference type="Pfam" id="PF07699">
    <property type="entry name" value="Ephrin_rec_like"/>
    <property type="match status" value="6"/>
</dbReference>
<name>A0A267EZ39_9PLAT</name>
<dbReference type="SMART" id="SM00130">
    <property type="entry name" value="KR"/>
    <property type="match status" value="1"/>
</dbReference>
<dbReference type="OrthoDB" id="439917at2759"/>
<gene>
    <name evidence="8" type="ORF">BOX15_Mlig022132g1</name>
</gene>
<dbReference type="InterPro" id="IPR009030">
    <property type="entry name" value="Growth_fac_rcpt_cys_sf"/>
</dbReference>
<organism evidence="8 9">
    <name type="scientific">Macrostomum lignano</name>
    <dbReference type="NCBI Taxonomy" id="282301"/>
    <lineage>
        <taxon>Eukaryota</taxon>
        <taxon>Metazoa</taxon>
        <taxon>Spiralia</taxon>
        <taxon>Lophotrochozoa</taxon>
        <taxon>Platyhelminthes</taxon>
        <taxon>Rhabditophora</taxon>
        <taxon>Macrostomorpha</taxon>
        <taxon>Macrostomida</taxon>
        <taxon>Macrostomidae</taxon>
        <taxon>Macrostomum</taxon>
    </lineage>
</organism>
<dbReference type="InterPro" id="IPR020864">
    <property type="entry name" value="MACPF"/>
</dbReference>
<dbReference type="PANTHER" id="PTHR46549:SF1">
    <property type="entry name" value="MACPF DOMAIN-CONTAINING PROTEIN"/>
    <property type="match status" value="1"/>
</dbReference>
<dbReference type="CDD" id="cd00185">
    <property type="entry name" value="TNFRSF"/>
    <property type="match status" value="1"/>
</dbReference>
<dbReference type="InterPro" id="IPR001368">
    <property type="entry name" value="TNFR/NGFR_Cys_rich_reg"/>
</dbReference>
<feature type="region of interest" description="Disordered" evidence="4">
    <location>
        <begin position="317"/>
        <end position="342"/>
    </location>
</feature>
<dbReference type="Pfam" id="PF01823">
    <property type="entry name" value="MACPF"/>
    <property type="match status" value="1"/>
</dbReference>
<dbReference type="InterPro" id="IPR000001">
    <property type="entry name" value="Kringle"/>
</dbReference>
<dbReference type="STRING" id="282301.A0A267EZ39"/>
<dbReference type="EMBL" id="NIVC01001574">
    <property type="protein sequence ID" value="PAA66254.1"/>
    <property type="molecule type" value="Genomic_DNA"/>
</dbReference>
<dbReference type="SMART" id="SM00261">
    <property type="entry name" value="FU"/>
    <property type="match status" value="5"/>
</dbReference>
<dbReference type="Proteomes" id="UP000215902">
    <property type="component" value="Unassembled WGS sequence"/>
</dbReference>
<feature type="compositionally biased region" description="Low complexity" evidence="4">
    <location>
        <begin position="323"/>
        <end position="335"/>
    </location>
</feature>
<feature type="signal peptide" evidence="5">
    <location>
        <begin position="1"/>
        <end position="22"/>
    </location>
</feature>
<dbReference type="SMART" id="SM00208">
    <property type="entry name" value="TNFR"/>
    <property type="match status" value="8"/>
</dbReference>
<evidence type="ECO:0000256" key="1">
    <source>
        <dbReference type="ARBA" id="ARBA00022572"/>
    </source>
</evidence>
<feature type="compositionally biased region" description="Low complexity" evidence="4">
    <location>
        <begin position="491"/>
        <end position="511"/>
    </location>
</feature>
<accession>A0A267EZ39</accession>
<feature type="region of interest" description="Disordered" evidence="4">
    <location>
        <begin position="470"/>
        <end position="514"/>
    </location>
</feature>
<dbReference type="Gene3D" id="2.40.20.10">
    <property type="entry name" value="Plasminogen Kringle 4"/>
    <property type="match status" value="2"/>
</dbReference>
<evidence type="ECO:0000256" key="4">
    <source>
        <dbReference type="SAM" id="MobiDB-lite"/>
    </source>
</evidence>
<evidence type="ECO:0000256" key="3">
    <source>
        <dbReference type="PROSITE-ProRule" id="PRU00121"/>
    </source>
</evidence>
<keyword evidence="1 3" id="KW-0420">Kringle</keyword>
<dbReference type="InterPro" id="IPR011641">
    <property type="entry name" value="Tyr-kin_ephrin_A/B_rcpt-like"/>
</dbReference>
<comment type="caution">
    <text evidence="3">Lacks conserved residue(s) required for the propagation of feature annotation.</text>
</comment>
<keyword evidence="5" id="KW-0732">Signal</keyword>
<dbReference type="InterPro" id="IPR006212">
    <property type="entry name" value="Furin_repeat"/>
</dbReference>
<proteinExistence type="predicted"/>
<dbReference type="SMART" id="SM01411">
    <property type="entry name" value="Ephrin_rec_like"/>
    <property type="match status" value="9"/>
</dbReference>
<feature type="domain" description="Kringle" evidence="6">
    <location>
        <begin position="1501"/>
        <end position="1587"/>
    </location>
</feature>
<dbReference type="PANTHER" id="PTHR46549">
    <property type="entry name" value="MACPF DOMAIN-CONTAINING PROTEIN"/>
    <property type="match status" value="1"/>
</dbReference>
<dbReference type="SUPFAM" id="SSF57440">
    <property type="entry name" value="Kringle-like"/>
    <property type="match status" value="2"/>
</dbReference>
<dbReference type="InterPro" id="IPR038178">
    <property type="entry name" value="Kringle_sf"/>
</dbReference>
<dbReference type="InterPro" id="IPR013806">
    <property type="entry name" value="Kringle-like"/>
</dbReference>
<feature type="chain" id="PRO_5012560314" description="MACPF domain-containing protein" evidence="5">
    <location>
        <begin position="23"/>
        <end position="1678"/>
    </location>
</feature>
<evidence type="ECO:0000313" key="9">
    <source>
        <dbReference type="Proteomes" id="UP000215902"/>
    </source>
</evidence>
<dbReference type="PROSITE" id="PS50070">
    <property type="entry name" value="KRINGLE_2"/>
    <property type="match status" value="2"/>
</dbReference>
<evidence type="ECO:0000313" key="8">
    <source>
        <dbReference type="EMBL" id="PAA66254.1"/>
    </source>
</evidence>
<sequence>MRHSQLLAVLVALSIALHGAQAAKGKKPDVAQYQQAADAVASNVNKAAEKSEQLVNEHMSAVNKDPGALITKDTMKNMMAGRTFLPQKAGSRTVSVQANQGFNGLTNYQPSGWKITETMSGPTDKKDEPTAAKEPVYTYPMGLGPVLMNQCTERSYEKSSPCYNSKLFDLQNKVCQNQIDAANYIGVGFDGRGYYNAQSRKASLVQRSCANRATFMGQDIPDTMNIFGIFETVAETKSFQSASQYMRYIRHKAGLSNQKNLFSSEASKYSKGSSFGANLGGIGAIVGGAIGAVAGGPAGAGMGAQLGGAIGGSIGGGSGSGSGNSKSKQKGQSSSKMMQSEKAKARKGSTHSFFAIMYVNVILYDISLDEIKPNDVSLNVLKDYMNLPASYYSIGADVKYQNFLLRWGTHFIRSGKFGGQLKITKTSKTSKIQSQEQFARIAETEFQSMFATLQSSYTQKSSGWSFLGFGSKKRSTSQKSSAKSKAEHKSTMSAGQSQSDSSKQSQFTQTTVEAQGGTPEIAEALVDFYTPAFKQLYHDWLVSIKDYAKPFEFQLRAVDEIFNMNMDDLFPGGKVDFGCVGGDSSKVKILVEPETNRRYYIDVRTKFDNSSKFEQKVKVYCKYSHLEDFKEDLNKRRISLERAIGVYMAEGPFPTSSFELKAGEPGCEEATLGTVSASMASKSRVMSYAELKKSPFLIAFDLPQPVPNLIAMKAKYRIIFKDGIWFATEPTQTSMHLYDGCEISESTEARICFRNIMLNYDEKTGLLRVDPRVFPITKSRIPSLPEWLSGSIVARAHRLEMTKSIKADVFSGRAALPCNIRWLNSHRLDPKKQENCIHFTAASEGDIFVIFSAIPKDHTTWYYLQINSEGVSFYQGLKLRKRDVQKGMGILGDKNLFQSFFVCVIQSSGTVMMQYGKADPESEVGTVFSGYTFARDSQFSRLSFYTFGSGSKEVSLMDIRLTRTMPKVECLSKNYKKVKGHCVLKCHAECINCDAANDNKACHQCKNVRVETGKGAIKVIECLSKCPAGKYVSQTKKRLCVPCLAGTFKSGKGNEKCASCPAGSFSSAGATKCSKCKPGTFNAKPGQSKCTKCSGGTFSGKGATVCQKCPLGSFSGEGQQKCSPCPYGHYGDSQGLKQCKPCSRGFSAAKRGQVKCTKCPAGTSSVEGSRTCSNSCKKGEYSPAKGQPCKKCSPGTFSESAGSMKCSQCAPGSYQPNGGQSVCIKAPKGTYVSQRGARSYQSCPAGTVNSQVGQANSSACRKCPAGTFSSSTTSCKKCPVGQFSSGSGSRACSRCPKGQYAPVEGMKGCKHCDLGTYAPNEGSAVCKIAPQGTYVSNKGSIRPIKCPAGHYNAKVRQSSSSACLPCQKNYFAPSSGSSKCRKCSAGSVTAKTGSTRCASCPAGSYAHSSGSCQYCSPGTYISSTGAASCSKCKAGTFAPGRGSRNCRPCYAGSFSNAGSSRCTQCSLGYYAPSSGSSRCMKCPYGSIATNAQRTKCYKFGECYFANKNFVSTSVSRTKSSKPCQSWTVRYCSWHTLKRTCHVPNPTAKASQSTGNTCRTFTEQGGSNKPWCYTKTSTRWELCNIPLCGPRLRECYNKGTKNFVSGIAVTRSGKPCQGWEIKSCPSGTVGKTCHVPNTALKLARLIGNTCRITTASSEKRPWCYTRTSRRWETCNIPQC</sequence>
<dbReference type="PROSITE" id="PS51412">
    <property type="entry name" value="MACPF_2"/>
    <property type="match status" value="1"/>
</dbReference>
<evidence type="ECO:0000256" key="2">
    <source>
        <dbReference type="ARBA" id="ARBA00023157"/>
    </source>
</evidence>
<feature type="domain" description="Kringle" evidence="6">
    <location>
        <begin position="1593"/>
        <end position="1678"/>
    </location>
</feature>